<comment type="caution">
    <text evidence="1">The sequence shown here is derived from an EMBL/GenBank/DDBJ whole genome shotgun (WGS) entry which is preliminary data.</text>
</comment>
<dbReference type="AlphaFoldDB" id="A0A9Q0VDG4"/>
<dbReference type="EMBL" id="JAPFFM010000009">
    <property type="protein sequence ID" value="KAJ6746689.1"/>
    <property type="molecule type" value="Genomic_DNA"/>
</dbReference>
<protein>
    <submittedName>
        <fullName evidence="1">Uncharacterized protein</fullName>
    </submittedName>
</protein>
<proteinExistence type="predicted"/>
<reference evidence="1" key="1">
    <citation type="submission" date="2022-11" db="EMBL/GenBank/DDBJ databases">
        <authorList>
            <person name="Hyden B.L."/>
            <person name="Feng K."/>
            <person name="Yates T."/>
            <person name="Jawdy S."/>
            <person name="Smart L.B."/>
            <person name="Muchero W."/>
        </authorList>
    </citation>
    <scope>NUCLEOTIDE SEQUENCE</scope>
    <source>
        <tissue evidence="1">Shoot tip</tissue>
    </source>
</reference>
<name>A0A9Q0VDG4_9ROSI</name>
<organism evidence="1 2">
    <name type="scientific">Salix koriyanagi</name>
    <dbReference type="NCBI Taxonomy" id="2511006"/>
    <lineage>
        <taxon>Eukaryota</taxon>
        <taxon>Viridiplantae</taxon>
        <taxon>Streptophyta</taxon>
        <taxon>Embryophyta</taxon>
        <taxon>Tracheophyta</taxon>
        <taxon>Spermatophyta</taxon>
        <taxon>Magnoliopsida</taxon>
        <taxon>eudicotyledons</taxon>
        <taxon>Gunneridae</taxon>
        <taxon>Pentapetalae</taxon>
        <taxon>rosids</taxon>
        <taxon>fabids</taxon>
        <taxon>Malpighiales</taxon>
        <taxon>Salicaceae</taxon>
        <taxon>Saliceae</taxon>
        <taxon>Salix</taxon>
    </lineage>
</organism>
<sequence length="43" mass="4998">MYVNLKFLRIFLTESKLGMPWPIGDFFSALSSHMNFLSCSVRL</sequence>
<reference evidence="1" key="2">
    <citation type="journal article" date="2023" name="Int. J. Mol. Sci.">
        <title>De Novo Assembly and Annotation of 11 Diverse Shrub Willow (Salix) Genomes Reveals Novel Gene Organization in Sex-Linked Regions.</title>
        <authorList>
            <person name="Hyden B."/>
            <person name="Feng K."/>
            <person name="Yates T.B."/>
            <person name="Jawdy S."/>
            <person name="Cereghino C."/>
            <person name="Smart L.B."/>
            <person name="Muchero W."/>
        </authorList>
    </citation>
    <scope>NUCLEOTIDE SEQUENCE</scope>
    <source>
        <tissue evidence="1">Shoot tip</tissue>
    </source>
</reference>
<keyword evidence="2" id="KW-1185">Reference proteome</keyword>
<gene>
    <name evidence="1" type="ORF">OIU74_029207</name>
</gene>
<dbReference type="Proteomes" id="UP001151752">
    <property type="component" value="Chromosome 6"/>
</dbReference>
<evidence type="ECO:0000313" key="1">
    <source>
        <dbReference type="EMBL" id="KAJ6746689.1"/>
    </source>
</evidence>
<accession>A0A9Q0VDG4</accession>
<evidence type="ECO:0000313" key="2">
    <source>
        <dbReference type="Proteomes" id="UP001151752"/>
    </source>
</evidence>